<keyword evidence="2" id="KW-1185">Reference proteome</keyword>
<organism evidence="1 2">
    <name type="scientific">Bartonella quintana JK 68</name>
    <dbReference type="NCBI Taxonomy" id="1134503"/>
    <lineage>
        <taxon>Bacteria</taxon>
        <taxon>Pseudomonadati</taxon>
        <taxon>Pseudomonadota</taxon>
        <taxon>Alphaproteobacteria</taxon>
        <taxon>Hyphomicrobiales</taxon>
        <taxon>Bartonellaceae</taxon>
        <taxon>Bartonella</taxon>
    </lineage>
</organism>
<gene>
    <name evidence="1" type="ORF">O7U_01185</name>
</gene>
<dbReference type="EMBL" id="AHPD01000018">
    <property type="protein sequence ID" value="KEC64818.1"/>
    <property type="molecule type" value="Genomic_DNA"/>
</dbReference>
<evidence type="ECO:0000313" key="2">
    <source>
        <dbReference type="Proteomes" id="UP000027143"/>
    </source>
</evidence>
<comment type="caution">
    <text evidence="1">The sequence shown here is derived from an EMBL/GenBank/DDBJ whole genome shotgun (WGS) entry which is preliminary data.</text>
</comment>
<evidence type="ECO:0000313" key="1">
    <source>
        <dbReference type="EMBL" id="KEC64818.1"/>
    </source>
</evidence>
<sequence>MSDLELVQYWCTLDSKTQKDIIAMLRHLVAARESKSPVSPVEKALK</sequence>
<dbReference type="Proteomes" id="UP000027143">
    <property type="component" value="Unassembled WGS sequence"/>
</dbReference>
<proteinExistence type="predicted"/>
<reference evidence="1 2" key="1">
    <citation type="submission" date="2012-04" db="EMBL/GenBank/DDBJ databases">
        <title>The Genome Sequence of Bartonella quintana JK 68.</title>
        <authorList>
            <consortium name="The Broad Institute Genome Sequencing Platform"/>
            <consortium name="The Broad Institute Genome Sequencing Center for Infectious Disease"/>
            <person name="Feldgarden M."/>
            <person name="Kirby J."/>
            <person name="Kosoy M."/>
            <person name="Birtles R."/>
            <person name="Probert W.S."/>
            <person name="Chiaraviglio L."/>
            <person name="Walker B."/>
            <person name="Young S.K."/>
            <person name="Zeng Q."/>
            <person name="Gargeya S."/>
            <person name="Fitzgerald M."/>
            <person name="Haas B."/>
            <person name="Abouelleil A."/>
            <person name="Alvarado L."/>
            <person name="Arachchi H.M."/>
            <person name="Berlin A.M."/>
            <person name="Chapman S.B."/>
            <person name="Goldberg J."/>
            <person name="Griggs A."/>
            <person name="Gujja S."/>
            <person name="Hansen M."/>
            <person name="Howarth C."/>
            <person name="Imamovic A."/>
            <person name="Larimer J."/>
            <person name="McCowen C."/>
            <person name="Montmayeur A."/>
            <person name="Murphy C."/>
            <person name="Neiman D."/>
            <person name="Pearson M."/>
            <person name="Priest M."/>
            <person name="Roberts A."/>
            <person name="Saif S."/>
            <person name="Shea T."/>
            <person name="Sisk P."/>
            <person name="Sykes S."/>
            <person name="Wortman J."/>
            <person name="Nusbaum C."/>
            <person name="Birren B."/>
        </authorList>
    </citation>
    <scope>NUCLEOTIDE SEQUENCE [LARGE SCALE GENOMIC DNA]</scope>
    <source>
        <strain evidence="1 2">JK 68</strain>
    </source>
</reference>
<protein>
    <submittedName>
        <fullName evidence="1">Uncharacterized protein</fullName>
    </submittedName>
</protein>
<name>A0ABR4SNB3_BARQI</name>
<accession>A0ABR4SNB3</accession>